<dbReference type="OrthoDB" id="1674419at2"/>
<evidence type="ECO:0000313" key="6">
    <source>
        <dbReference type="Proteomes" id="UP000032250"/>
    </source>
</evidence>
<dbReference type="GO" id="GO:0016020">
    <property type="term" value="C:membrane"/>
    <property type="evidence" value="ECO:0007669"/>
    <property type="project" value="InterPro"/>
</dbReference>
<dbReference type="SUPFAM" id="SSF58104">
    <property type="entry name" value="Methyl-accepting chemotaxis protein (MCP) signaling domain"/>
    <property type="match status" value="1"/>
</dbReference>
<evidence type="ECO:0000259" key="4">
    <source>
        <dbReference type="PROSITE" id="PS50111"/>
    </source>
</evidence>
<dbReference type="EMBL" id="JXSU01000007">
    <property type="protein sequence ID" value="KIS24104.1"/>
    <property type="molecule type" value="Genomic_DNA"/>
</dbReference>
<evidence type="ECO:0000256" key="3">
    <source>
        <dbReference type="SAM" id="Coils"/>
    </source>
</evidence>
<dbReference type="Proteomes" id="UP000032250">
    <property type="component" value="Unassembled WGS sequence"/>
</dbReference>
<dbReference type="Gene3D" id="1.10.287.950">
    <property type="entry name" value="Methyl-accepting chemotaxis protein"/>
    <property type="match status" value="1"/>
</dbReference>
<organism evidence="5 6">
    <name type="scientific">Clostridium botulinum B2 450</name>
    <dbReference type="NCBI Taxonomy" id="1379739"/>
    <lineage>
        <taxon>Bacteria</taxon>
        <taxon>Bacillati</taxon>
        <taxon>Bacillota</taxon>
        <taxon>Clostridia</taxon>
        <taxon>Eubacteriales</taxon>
        <taxon>Clostridiaceae</taxon>
        <taxon>Clostridium</taxon>
    </lineage>
</organism>
<dbReference type="PANTHER" id="PTHR32089">
    <property type="entry name" value="METHYL-ACCEPTING CHEMOTAXIS PROTEIN MCPB"/>
    <property type="match status" value="1"/>
</dbReference>
<reference evidence="5 6" key="1">
    <citation type="submission" date="2014-06" db="EMBL/GenBank/DDBJ databases">
        <title>Genome characterization of distinct group I Clostridium botulinum lineages.</title>
        <authorList>
            <person name="Giordani F."/>
            <person name="Anselmo A."/>
            <person name="Fillo S."/>
            <person name="Palozzi A.M."/>
            <person name="Fortunato A."/>
            <person name="Gentile B."/>
            <person name="Ciammaruconi A."/>
            <person name="Anniballi F."/>
            <person name="De Medici D."/>
            <person name="Lista F."/>
        </authorList>
    </citation>
    <scope>NUCLEOTIDE SEQUENCE [LARGE SCALE GENOMIC DNA]</scope>
    <source>
        <strain evidence="5 6">B2 450</strain>
    </source>
</reference>
<name>A0A0D1ALW9_CLOBO</name>
<dbReference type="Pfam" id="PF00015">
    <property type="entry name" value="MCPsignal"/>
    <property type="match status" value="1"/>
</dbReference>
<evidence type="ECO:0000256" key="1">
    <source>
        <dbReference type="ARBA" id="ARBA00023224"/>
    </source>
</evidence>
<evidence type="ECO:0000256" key="2">
    <source>
        <dbReference type="PROSITE-ProRule" id="PRU00284"/>
    </source>
</evidence>
<dbReference type="RefSeq" id="WP_043032081.1">
    <property type="nucleotide sequence ID" value="NZ_JXSU01000007.1"/>
</dbReference>
<proteinExistence type="predicted"/>
<evidence type="ECO:0000313" key="5">
    <source>
        <dbReference type="EMBL" id="KIS24104.1"/>
    </source>
</evidence>
<keyword evidence="1 2" id="KW-0807">Transducer</keyword>
<dbReference type="PROSITE" id="PS50111">
    <property type="entry name" value="CHEMOTAXIS_TRANSDUC_2"/>
    <property type="match status" value="1"/>
</dbReference>
<accession>A0A0D1ALW9</accession>
<feature type="coiled-coil region" evidence="3">
    <location>
        <begin position="219"/>
        <end position="246"/>
    </location>
</feature>
<dbReference type="PANTHER" id="PTHR32089:SF112">
    <property type="entry name" value="LYSOZYME-LIKE PROTEIN-RELATED"/>
    <property type="match status" value="1"/>
</dbReference>
<dbReference type="HOGENOM" id="CLU_043276_1_0_9"/>
<protein>
    <submittedName>
        <fullName evidence="5">Chemotaxis protein</fullName>
    </submittedName>
</protein>
<dbReference type="AlphaFoldDB" id="A0A0D1ALW9"/>
<dbReference type="PATRIC" id="fig|1379739.3.peg.2592"/>
<dbReference type="GO" id="GO:0007165">
    <property type="term" value="P:signal transduction"/>
    <property type="evidence" value="ECO:0007669"/>
    <property type="project" value="UniProtKB-KW"/>
</dbReference>
<keyword evidence="3" id="KW-0175">Coiled coil</keyword>
<dbReference type="SMART" id="SM00283">
    <property type="entry name" value="MA"/>
    <property type="match status" value="1"/>
</dbReference>
<sequence>MILVNELESLKVLAEVQANTVPGGIIFGIMEGDTIVWVKSSDSLNIKLLSVGNKLGSDSTTLVAMRQRRVLSQNIDRSAYGIRLTITSIPIVDEEDNVVGAFAMAVPKLHPIGKSFGSFAPMLGEMFPEGAFLFTTDLNKIVDIQSSEKFDVPTIQSGDKLKEDFIASKVIKTGKPQLEQVKTLEYGVPVTLSGYPLFDEENGNKVVGSFCIIMPQEVADKLRTMSNNLEDNLSEISATIEQLAASASQIHTNEQDLNQEIDKIITVSEEINEISSFIKAIADETKMLGLNAAIEAARAGEAGKGFGVVAQEIRRLSEQSKSTVPRIKELTDNIKIKVEDVSKKSQSSLVSSQEQAAASQQITAGIEEITSMSEELNTIAQKL</sequence>
<comment type="caution">
    <text evidence="5">The sequence shown here is derived from an EMBL/GenBank/DDBJ whole genome shotgun (WGS) entry which is preliminary data.</text>
</comment>
<gene>
    <name evidence="5" type="ORF">N495_11100</name>
</gene>
<feature type="domain" description="Methyl-accepting transducer" evidence="4">
    <location>
        <begin position="220"/>
        <end position="383"/>
    </location>
</feature>
<dbReference type="InterPro" id="IPR004089">
    <property type="entry name" value="MCPsignal_dom"/>
</dbReference>